<dbReference type="PROSITE" id="PS51374">
    <property type="entry name" value="NDPK_LIKE"/>
    <property type="match status" value="1"/>
</dbReference>
<evidence type="ECO:0000256" key="2">
    <source>
        <dbReference type="ARBA" id="ARBA00008142"/>
    </source>
</evidence>
<keyword evidence="6" id="KW-0546">Nucleotide metabolism</keyword>
<protein>
    <recommendedName>
        <fullName evidence="3">nucleoside-diphosphate kinase</fullName>
        <ecNumber evidence="3">2.7.4.6</ecNumber>
    </recommendedName>
</protein>
<comment type="similarity">
    <text evidence="2 7">Belongs to the NDK family.</text>
</comment>
<dbReference type="EC" id="2.7.4.6" evidence="3"/>
<evidence type="ECO:0000256" key="6">
    <source>
        <dbReference type="ARBA" id="ARBA00023080"/>
    </source>
</evidence>
<evidence type="ECO:0000256" key="5">
    <source>
        <dbReference type="ARBA" id="ARBA00022777"/>
    </source>
</evidence>
<dbReference type="Pfam" id="PF00334">
    <property type="entry name" value="NDK"/>
    <property type="match status" value="1"/>
</dbReference>
<evidence type="ECO:0000256" key="7">
    <source>
        <dbReference type="PROSITE-ProRule" id="PRU00706"/>
    </source>
</evidence>
<dbReference type="InterPro" id="IPR034907">
    <property type="entry name" value="NDK-like_dom"/>
</dbReference>
<evidence type="ECO:0000256" key="1">
    <source>
        <dbReference type="ARBA" id="ARBA00001946"/>
    </source>
</evidence>
<gene>
    <name evidence="9" type="ORF">ACFP1K_23560</name>
</gene>
<dbReference type="EMBL" id="JBHSRF010000038">
    <property type="protein sequence ID" value="MFC6084159.1"/>
    <property type="molecule type" value="Genomic_DNA"/>
</dbReference>
<proteinExistence type="inferred from homology"/>
<comment type="caution">
    <text evidence="7">Lacks conserved residue(s) required for the propagation of feature annotation.</text>
</comment>
<dbReference type="SUPFAM" id="SSF54919">
    <property type="entry name" value="Nucleoside diphosphate kinase, NDK"/>
    <property type="match status" value="1"/>
</dbReference>
<dbReference type="PANTHER" id="PTHR11349">
    <property type="entry name" value="NUCLEOSIDE DIPHOSPHATE KINASE"/>
    <property type="match status" value="1"/>
</dbReference>
<dbReference type="InterPro" id="IPR036850">
    <property type="entry name" value="NDK-like_dom_sf"/>
</dbReference>
<evidence type="ECO:0000256" key="3">
    <source>
        <dbReference type="ARBA" id="ARBA00012966"/>
    </source>
</evidence>
<evidence type="ECO:0000256" key="4">
    <source>
        <dbReference type="ARBA" id="ARBA00022679"/>
    </source>
</evidence>
<organism evidence="9 10">
    <name type="scientific">Sphaerisporangium aureirubrum</name>
    <dbReference type="NCBI Taxonomy" id="1544736"/>
    <lineage>
        <taxon>Bacteria</taxon>
        <taxon>Bacillati</taxon>
        <taxon>Actinomycetota</taxon>
        <taxon>Actinomycetes</taxon>
        <taxon>Streptosporangiales</taxon>
        <taxon>Streptosporangiaceae</taxon>
        <taxon>Sphaerisporangium</taxon>
    </lineage>
</organism>
<dbReference type="Gene3D" id="3.30.70.141">
    <property type="entry name" value="Nucleoside diphosphate kinase-like domain"/>
    <property type="match status" value="1"/>
</dbReference>
<dbReference type="Proteomes" id="UP001596137">
    <property type="component" value="Unassembled WGS sequence"/>
</dbReference>
<feature type="domain" description="Nucleoside diphosphate kinase-like" evidence="8">
    <location>
        <begin position="11"/>
        <end position="153"/>
    </location>
</feature>
<evidence type="ECO:0000313" key="10">
    <source>
        <dbReference type="Proteomes" id="UP001596137"/>
    </source>
</evidence>
<dbReference type="SMART" id="SM00562">
    <property type="entry name" value="NDK"/>
    <property type="match status" value="1"/>
</dbReference>
<evidence type="ECO:0000259" key="8">
    <source>
        <dbReference type="SMART" id="SM00562"/>
    </source>
</evidence>
<dbReference type="RefSeq" id="WP_380756922.1">
    <property type="nucleotide sequence ID" value="NZ_JBHSRF010000038.1"/>
</dbReference>
<comment type="cofactor">
    <cofactor evidence="1">
        <name>Mg(2+)</name>
        <dbReference type="ChEBI" id="CHEBI:18420"/>
    </cofactor>
</comment>
<keyword evidence="10" id="KW-1185">Reference proteome</keyword>
<accession>A0ABW1NL89</accession>
<reference evidence="10" key="1">
    <citation type="journal article" date="2019" name="Int. J. Syst. Evol. Microbiol.">
        <title>The Global Catalogue of Microorganisms (GCM) 10K type strain sequencing project: providing services to taxonomists for standard genome sequencing and annotation.</title>
        <authorList>
            <consortium name="The Broad Institute Genomics Platform"/>
            <consortium name="The Broad Institute Genome Sequencing Center for Infectious Disease"/>
            <person name="Wu L."/>
            <person name="Ma J."/>
        </authorList>
    </citation>
    <scope>NUCLEOTIDE SEQUENCE [LARGE SCALE GENOMIC DNA]</scope>
    <source>
        <strain evidence="10">JCM 30346</strain>
    </source>
</reference>
<evidence type="ECO:0000313" key="9">
    <source>
        <dbReference type="EMBL" id="MFC6084159.1"/>
    </source>
</evidence>
<keyword evidence="4" id="KW-0808">Transferase</keyword>
<comment type="caution">
    <text evidence="9">The sequence shown here is derived from an EMBL/GenBank/DDBJ whole genome shotgun (WGS) entry which is preliminary data.</text>
</comment>
<dbReference type="GO" id="GO:0016301">
    <property type="term" value="F:kinase activity"/>
    <property type="evidence" value="ECO:0007669"/>
    <property type="project" value="UniProtKB-KW"/>
</dbReference>
<keyword evidence="5 9" id="KW-0418">Kinase</keyword>
<name>A0ABW1NL89_9ACTN</name>
<sequence>MAHPWDRSVFTLVMPDAIATHRHTEVLRRIEGAGYRIAYFELLTVAPEQLDEVYAEQIKSVWDAYFYRLLDKLFLSGPVIGLVMEDVTGGEEDAHRRLKLLKGATDPNKAAPGTIRRDLGGINSMLAFMHAADQPEVSVREAGLLFTAPVSADAPPRGDAAAGTDETAAHAVCDLLASGPAETRGFPEVLAGHRSRVAGAAWHDLSERGRATAREATARGTLAEPGLGALIADGLRGGEAHPAHGLLHADWRPGLPTLPERRYLTALAGLGLPRDHWEELVLLTSAYFPPKAA</sequence>